<sequence length="355" mass="41631">MSLGSVLKKYVAIPLMSVIYITSVIVGFVICGLLKLVLPFPGVRSRILMWQKCEWLHLTIAYGSIFFSRPIYVAYNKQILLKKRCLVISNHQTNYDWLIILIILQKFDMYQDVCILVKNSLAQIPIFGSTMRAFGYVFIKRSWSEDSNTLRDSLKYLRARNRFFFLLFPEGTIFVPNTHEKSMEYSRKMDIKLGGCSFLPQNVLIPRTAGTTMVYNELADTMDGIIDVTLFVRPYRQYPQKTFTYTDVYFRNTGKIGFFILMDFVHGVTSKDWLYEMFGRKEVLIERYKQSSNLFGRIGDSDDFAKKFSKIKSGNYEFIEITLMRWRNMLYLLYFIVWMLCTACVAKMIARCMLH</sequence>
<dbReference type="InParanoid" id="L2GQW4"/>
<dbReference type="SMART" id="SM00563">
    <property type="entry name" value="PlsC"/>
    <property type="match status" value="1"/>
</dbReference>
<dbReference type="GeneID" id="19880365"/>
<dbReference type="HOGENOM" id="CLU_041302_0_0_1"/>
<dbReference type="GO" id="GO:0012505">
    <property type="term" value="C:endomembrane system"/>
    <property type="evidence" value="ECO:0007669"/>
    <property type="project" value="TreeGrafter"/>
</dbReference>
<proteinExistence type="predicted"/>
<dbReference type="OrthoDB" id="189226at2759"/>
<keyword evidence="4" id="KW-1185">Reference proteome</keyword>
<feature type="transmembrane region" description="Helical" evidence="1">
    <location>
        <begin position="55"/>
        <end position="75"/>
    </location>
</feature>
<dbReference type="FunCoup" id="L2GQW4">
    <property type="interactions" value="81"/>
</dbReference>
<evidence type="ECO:0000259" key="2">
    <source>
        <dbReference type="SMART" id="SM00563"/>
    </source>
</evidence>
<dbReference type="RefSeq" id="XP_008075511.1">
    <property type="nucleotide sequence ID" value="XM_008077320.1"/>
</dbReference>
<keyword evidence="3" id="KW-0012">Acyltransferase</keyword>
<feature type="transmembrane region" description="Helical" evidence="1">
    <location>
        <begin position="12"/>
        <end position="35"/>
    </location>
</feature>
<dbReference type="AlphaFoldDB" id="L2GQW4"/>
<dbReference type="EMBL" id="GL877472">
    <property type="protein sequence ID" value="ELA46009.1"/>
    <property type="molecule type" value="Genomic_DNA"/>
</dbReference>
<dbReference type="PANTHER" id="PTHR10983:SF16">
    <property type="entry name" value="LYSOCARDIOLIPIN ACYLTRANSFERASE 1"/>
    <property type="match status" value="1"/>
</dbReference>
<organism evidence="3 4">
    <name type="scientific">Vavraia culicis (isolate floridensis)</name>
    <name type="common">Microsporidian parasite</name>
    <dbReference type="NCBI Taxonomy" id="948595"/>
    <lineage>
        <taxon>Eukaryota</taxon>
        <taxon>Fungi</taxon>
        <taxon>Fungi incertae sedis</taxon>
        <taxon>Microsporidia</taxon>
        <taxon>Pleistophoridae</taxon>
        <taxon>Vavraia</taxon>
    </lineage>
</organism>
<evidence type="ECO:0000313" key="3">
    <source>
        <dbReference type="EMBL" id="ELA46009.1"/>
    </source>
</evidence>
<dbReference type="OMA" id="IHTTIPH"/>
<dbReference type="InterPro" id="IPR002123">
    <property type="entry name" value="Plipid/glycerol_acylTrfase"/>
</dbReference>
<keyword evidence="3" id="KW-0808">Transferase</keyword>
<accession>L2GQW4</accession>
<dbReference type="STRING" id="948595.L2GQW4"/>
<keyword evidence="1" id="KW-1133">Transmembrane helix</keyword>
<dbReference type="VEuPathDB" id="MicrosporidiaDB:VCUG_02504"/>
<dbReference type="PANTHER" id="PTHR10983">
    <property type="entry name" value="1-ACYLGLYCEROL-3-PHOSPHATE ACYLTRANSFERASE-RELATED"/>
    <property type="match status" value="1"/>
</dbReference>
<dbReference type="GO" id="GO:0016746">
    <property type="term" value="F:acyltransferase activity"/>
    <property type="evidence" value="ECO:0007669"/>
    <property type="project" value="UniProtKB-KW"/>
</dbReference>
<gene>
    <name evidence="3" type="ORF">VCUG_02504</name>
</gene>
<feature type="domain" description="Phospholipid/glycerol acyltransferase" evidence="2">
    <location>
        <begin position="85"/>
        <end position="212"/>
    </location>
</feature>
<feature type="transmembrane region" description="Helical" evidence="1">
    <location>
        <begin position="331"/>
        <end position="350"/>
    </location>
</feature>
<protein>
    <submittedName>
        <fullName evidence="3">1-acylglycerol-3-phosphate O-acyltransferase</fullName>
    </submittedName>
</protein>
<dbReference type="CDD" id="cd07990">
    <property type="entry name" value="LPLAT_LCLAT1-like"/>
    <property type="match status" value="1"/>
</dbReference>
<name>L2GQW4_VAVCU</name>
<reference evidence="4" key="1">
    <citation type="submission" date="2011-03" db="EMBL/GenBank/DDBJ databases">
        <title>The genome sequence of Vavraia culicis strain floridensis.</title>
        <authorList>
            <consortium name="The Broad Institute Genome Sequencing Platform"/>
            <person name="Cuomo C."/>
            <person name="Becnel J."/>
            <person name="Sanscrainte N."/>
            <person name="Young S.K."/>
            <person name="Zeng Q."/>
            <person name="Gargeya S."/>
            <person name="Fitzgerald M."/>
            <person name="Haas B."/>
            <person name="Abouelleil A."/>
            <person name="Alvarado L."/>
            <person name="Arachchi H.M."/>
            <person name="Berlin A."/>
            <person name="Chapman S.B."/>
            <person name="Gearin G."/>
            <person name="Goldberg J."/>
            <person name="Griggs A."/>
            <person name="Gujja S."/>
            <person name="Hansen M."/>
            <person name="Heiman D."/>
            <person name="Howarth C."/>
            <person name="Larimer J."/>
            <person name="Lui A."/>
            <person name="MacDonald P.J.P."/>
            <person name="McCowen C."/>
            <person name="Montmayeur A."/>
            <person name="Murphy C."/>
            <person name="Neiman D."/>
            <person name="Pearson M."/>
            <person name="Priest M."/>
            <person name="Roberts A."/>
            <person name="Saif S."/>
            <person name="Shea T."/>
            <person name="Sisk P."/>
            <person name="Stolte C."/>
            <person name="Sykes S."/>
            <person name="Wortman J."/>
            <person name="Nusbaum C."/>
            <person name="Birren B."/>
        </authorList>
    </citation>
    <scope>NUCLEOTIDE SEQUENCE [LARGE SCALE GENOMIC DNA]</scope>
    <source>
        <strain evidence="4">floridensis</strain>
    </source>
</reference>
<dbReference type="Pfam" id="PF01553">
    <property type="entry name" value="Acyltransferase"/>
    <property type="match status" value="1"/>
</dbReference>
<evidence type="ECO:0000313" key="4">
    <source>
        <dbReference type="Proteomes" id="UP000011081"/>
    </source>
</evidence>
<evidence type="ECO:0000256" key="1">
    <source>
        <dbReference type="SAM" id="Phobius"/>
    </source>
</evidence>
<keyword evidence="1" id="KW-0812">Transmembrane</keyword>
<dbReference type="Proteomes" id="UP000011081">
    <property type="component" value="Unassembled WGS sequence"/>
</dbReference>
<keyword evidence="1" id="KW-0472">Membrane</keyword>
<dbReference type="SUPFAM" id="SSF69593">
    <property type="entry name" value="Glycerol-3-phosphate (1)-acyltransferase"/>
    <property type="match status" value="1"/>
</dbReference>